<gene>
    <name evidence="2" type="ORF">D0436_22280</name>
</gene>
<dbReference type="AlphaFoldDB" id="A0A5B8R3Y9"/>
<name>A0A5B8R3Y9_9GAMM</name>
<protein>
    <submittedName>
        <fullName evidence="2">Uncharacterized protein</fullName>
    </submittedName>
</protein>
<feature type="signal peptide" evidence="1">
    <location>
        <begin position="1"/>
        <end position="19"/>
    </location>
</feature>
<reference evidence="2" key="1">
    <citation type="journal article" date="2019" name="Ecotoxicol. Environ. Saf.">
        <title>Microbial characterization of heavy metal resistant bacterial strains isolated from an electroplating wastewater treatment plant.</title>
        <authorList>
            <person name="Cai X."/>
            <person name="Zheng X."/>
            <person name="Zhang D."/>
            <person name="Iqbal W."/>
            <person name="Liu C."/>
            <person name="Yang B."/>
            <person name="Zhao X."/>
            <person name="Lu X."/>
            <person name="Mao Y."/>
        </authorList>
    </citation>
    <scope>NUCLEOTIDE SEQUENCE [LARGE SCALE GENOMIC DNA]</scope>
    <source>
        <strain evidence="2">Ni1-3</strain>
    </source>
</reference>
<organism evidence="2">
    <name type="scientific">Shewanella decolorationis</name>
    <dbReference type="NCBI Taxonomy" id="256839"/>
    <lineage>
        <taxon>Bacteria</taxon>
        <taxon>Pseudomonadati</taxon>
        <taxon>Pseudomonadota</taxon>
        <taxon>Gammaproteobacteria</taxon>
        <taxon>Alteromonadales</taxon>
        <taxon>Shewanellaceae</taxon>
        <taxon>Shewanella</taxon>
    </lineage>
</organism>
<evidence type="ECO:0000313" key="2">
    <source>
        <dbReference type="EMBL" id="QDZ92959.1"/>
    </source>
</evidence>
<keyword evidence="1" id="KW-0732">Signal</keyword>
<dbReference type="EMBL" id="CP031775">
    <property type="protein sequence ID" value="QDZ92959.1"/>
    <property type="molecule type" value="Genomic_DNA"/>
</dbReference>
<feature type="chain" id="PRO_5022988617" evidence="1">
    <location>
        <begin position="20"/>
        <end position="134"/>
    </location>
</feature>
<accession>A0A5B8R3Y9</accession>
<sequence length="134" mass="15134">MKVRFLCAVALASSLSAYAADGGIDLKKSFTQLDCSETKPVGKQLGYQSDFDDGSRSRLFYPFVKAFGGVHREFSLLSGYNDDRSQTADYFYTQIGTSRVRYFETTANFNSEYGANKVPLYCFEIERAYIFPKV</sequence>
<dbReference type="RefSeq" id="WP_037426890.1">
    <property type="nucleotide sequence ID" value="NZ_CP076856.1"/>
</dbReference>
<evidence type="ECO:0000256" key="1">
    <source>
        <dbReference type="SAM" id="SignalP"/>
    </source>
</evidence>
<proteinExistence type="predicted"/>